<reference evidence="3 4" key="1">
    <citation type="submission" date="2018-09" db="EMBL/GenBank/DDBJ databases">
        <title>YIM 75507 draft genome.</title>
        <authorList>
            <person name="Tang S."/>
            <person name="Feng Y."/>
        </authorList>
    </citation>
    <scope>NUCLEOTIDE SEQUENCE [LARGE SCALE GENOMIC DNA]</scope>
    <source>
        <strain evidence="3 4">YIM 75507</strain>
    </source>
</reference>
<dbReference type="InterPro" id="IPR035461">
    <property type="entry name" value="GmhA/DiaA"/>
</dbReference>
<dbReference type="PROSITE" id="PS51464">
    <property type="entry name" value="SIS"/>
    <property type="match status" value="1"/>
</dbReference>
<evidence type="ECO:0000313" key="4">
    <source>
        <dbReference type="Proteomes" id="UP000265768"/>
    </source>
</evidence>
<dbReference type="Proteomes" id="UP000265768">
    <property type="component" value="Unassembled WGS sequence"/>
</dbReference>
<dbReference type="InterPro" id="IPR050099">
    <property type="entry name" value="SIS_GmhA/DiaA_subfam"/>
</dbReference>
<organism evidence="3 4">
    <name type="scientific">Bailinhaonella thermotolerans</name>
    <dbReference type="NCBI Taxonomy" id="1070861"/>
    <lineage>
        <taxon>Bacteria</taxon>
        <taxon>Bacillati</taxon>
        <taxon>Actinomycetota</taxon>
        <taxon>Actinomycetes</taxon>
        <taxon>Streptosporangiales</taxon>
        <taxon>Streptosporangiaceae</taxon>
        <taxon>Bailinhaonella</taxon>
    </lineage>
</organism>
<dbReference type="Gene3D" id="3.40.50.10490">
    <property type="entry name" value="Glucose-6-phosphate isomerase like protein, domain 1"/>
    <property type="match status" value="1"/>
</dbReference>
<feature type="compositionally biased region" description="Low complexity" evidence="1">
    <location>
        <begin position="253"/>
        <end position="269"/>
    </location>
</feature>
<feature type="compositionally biased region" description="Low complexity" evidence="1">
    <location>
        <begin position="217"/>
        <end position="234"/>
    </location>
</feature>
<evidence type="ECO:0000259" key="2">
    <source>
        <dbReference type="PROSITE" id="PS51464"/>
    </source>
</evidence>
<dbReference type="OrthoDB" id="9810929at2"/>
<proteinExistence type="predicted"/>
<evidence type="ECO:0000256" key="1">
    <source>
        <dbReference type="SAM" id="MobiDB-lite"/>
    </source>
</evidence>
<accession>A0A3A4B7D8</accession>
<dbReference type="InterPro" id="IPR001347">
    <property type="entry name" value="SIS_dom"/>
</dbReference>
<dbReference type="GO" id="GO:0097367">
    <property type="term" value="F:carbohydrate derivative binding"/>
    <property type="evidence" value="ECO:0007669"/>
    <property type="project" value="InterPro"/>
</dbReference>
<dbReference type="Pfam" id="PF13580">
    <property type="entry name" value="SIS_2"/>
    <property type="match status" value="1"/>
</dbReference>
<dbReference type="PANTHER" id="PTHR30390">
    <property type="entry name" value="SEDOHEPTULOSE 7-PHOSPHATE ISOMERASE / DNAA INITIATOR-ASSOCIATING FACTOR FOR REPLICATION INITIATION"/>
    <property type="match status" value="1"/>
</dbReference>
<dbReference type="PANTHER" id="PTHR30390:SF6">
    <property type="entry name" value="DNAA INITIATOR-ASSOCIATING PROTEIN DIAA"/>
    <property type="match status" value="1"/>
</dbReference>
<comment type="caution">
    <text evidence="3">The sequence shown here is derived from an EMBL/GenBank/DDBJ whole genome shotgun (WGS) entry which is preliminary data.</text>
</comment>
<name>A0A3A4B7D8_9ACTN</name>
<dbReference type="CDD" id="cd05006">
    <property type="entry name" value="SIS_GmhA"/>
    <property type="match status" value="1"/>
</dbReference>
<feature type="domain" description="SIS" evidence="2">
    <location>
        <begin position="31"/>
        <end position="186"/>
    </location>
</feature>
<protein>
    <submittedName>
        <fullName evidence="3">SIS domain-containing protein</fullName>
    </submittedName>
</protein>
<sequence length="269" mass="26747">MTTLTHLDDLTEALAAFRPSAGHLEAWARHLAGVFAAGGKLLACGNGGSAAEAQHLTAELVGRYRDERKPLPAIALHADTSSTTAICNDYGHEEVFARQVRAHGRPGDVLICLSTSGASRNLLSAAVAARECGVTVWGFTGPVPNPLASLCDDVIPVEAREACTVQEVQLAAVHMLCEALDEIVLAQPPAAGVVPGLTTPAGTTTAPATAPATAAASAGAAAAASAAPGPATPAASPPSPRRATSGGRGAGAPGAATPRGRGALRGTTP</sequence>
<gene>
    <name evidence="3" type="ORF">D5H75_08715</name>
</gene>
<dbReference type="EMBL" id="QZEY01000002">
    <property type="protein sequence ID" value="RJL34487.1"/>
    <property type="molecule type" value="Genomic_DNA"/>
</dbReference>
<feature type="region of interest" description="Disordered" evidence="1">
    <location>
        <begin position="217"/>
        <end position="269"/>
    </location>
</feature>
<dbReference type="AlphaFoldDB" id="A0A3A4B7D8"/>
<dbReference type="SUPFAM" id="SSF53697">
    <property type="entry name" value="SIS domain"/>
    <property type="match status" value="1"/>
</dbReference>
<keyword evidence="4" id="KW-1185">Reference proteome</keyword>
<dbReference type="GO" id="GO:1901135">
    <property type="term" value="P:carbohydrate derivative metabolic process"/>
    <property type="evidence" value="ECO:0007669"/>
    <property type="project" value="InterPro"/>
</dbReference>
<dbReference type="InterPro" id="IPR046348">
    <property type="entry name" value="SIS_dom_sf"/>
</dbReference>
<evidence type="ECO:0000313" key="3">
    <source>
        <dbReference type="EMBL" id="RJL34487.1"/>
    </source>
</evidence>